<evidence type="ECO:0000313" key="2">
    <source>
        <dbReference type="Proteomes" id="UP001210130"/>
    </source>
</evidence>
<dbReference type="EMBL" id="CP112887">
    <property type="protein sequence ID" value="WBW63698.1"/>
    <property type="molecule type" value="Genomic_DNA"/>
</dbReference>
<dbReference type="Proteomes" id="UP001210130">
    <property type="component" value="Chromosome"/>
</dbReference>
<organism evidence="1 2">
    <name type="scientific">Klebsiella electrica</name>
    <dbReference type="NCBI Taxonomy" id="1259973"/>
    <lineage>
        <taxon>Bacteria</taxon>
        <taxon>Pseudomonadati</taxon>
        <taxon>Pseudomonadota</taxon>
        <taxon>Gammaproteobacteria</taxon>
        <taxon>Enterobacterales</taxon>
        <taxon>Enterobacteriaceae</taxon>
        <taxon>Klebsiella/Raoultella group</taxon>
        <taxon>Klebsiella</taxon>
    </lineage>
</organism>
<accession>A0AAJ5UGX6</accession>
<protein>
    <submittedName>
        <fullName evidence="1">Uncharacterized protein</fullName>
    </submittedName>
</protein>
<sequence length="44" mass="4852">MPPPVMTKTGEGPNNMTGFNTFIYSRNGFIAAAEGESEFRQRLS</sequence>
<name>A0AAJ5UGX6_9ENTR</name>
<reference evidence="1 2" key="1">
    <citation type="journal article" date="2023" name="Microbiol. Resour. Announc.">
        <title>Complete Genome Sequence of the First Colistin-Resistant Raoultella electrica Strain.</title>
        <authorList>
            <person name="Aldeia C."/>
            <person name="Campos-Madueno E.I."/>
            <person name="Sendi P."/>
            <person name="Endimiani A."/>
        </authorList>
    </citation>
    <scope>NUCLEOTIDE SEQUENCE [LARGE SCALE GENOMIC DNA]</scope>
    <source>
        <strain evidence="1 2">S2-IND-01-C</strain>
    </source>
</reference>
<dbReference type="AlphaFoldDB" id="A0AAJ5UGX6"/>
<gene>
    <name evidence="1" type="ORF">OR613_12795</name>
</gene>
<keyword evidence="2" id="KW-1185">Reference proteome</keyword>
<evidence type="ECO:0000313" key="1">
    <source>
        <dbReference type="EMBL" id="WBW63698.1"/>
    </source>
</evidence>
<proteinExistence type="predicted"/>
<dbReference type="RefSeq" id="WP_266095181.1">
    <property type="nucleotide sequence ID" value="NZ_CP041247.1"/>
</dbReference>